<evidence type="ECO:0000313" key="1">
    <source>
        <dbReference type="EMBL" id="GAW91758.1"/>
    </source>
</evidence>
<gene>
    <name evidence="1" type="ORF">KKC1_09180</name>
</gene>
<sequence>MYNARNTVIGLILLIGLVSFPFWYSTGKAASAPQPKLDTPTIQELEEKRCVEATPYMRASHMQLLNEWRTSVIREGNRIYVAENGERYNMSLQNTCMECHSNKTQFCDRCHKYVGVKPDCWTCHIESKENKL</sequence>
<reference evidence="2" key="1">
    <citation type="journal article" date="2017" name="Appl. Environ. Microbiol.">
        <title>Genomic Analysis of Calderihabitans maritimus KKC1, a Thermophilic, Hydrogenogenic, Carboxydotrophic Bacterium Isolated from Marine Sediment.</title>
        <authorList>
            <person name="Omae K."/>
            <person name="Yoneda Y."/>
            <person name="Fukuyama Y."/>
            <person name="Yoshida T."/>
            <person name="Sako Y."/>
        </authorList>
    </citation>
    <scope>NUCLEOTIDE SEQUENCE [LARGE SCALE GENOMIC DNA]</scope>
    <source>
        <strain evidence="2">KKC1</strain>
    </source>
</reference>
<dbReference type="RefSeq" id="WP_192868069.1">
    <property type="nucleotide sequence ID" value="NZ_BDGJ01000032.1"/>
</dbReference>
<comment type="caution">
    <text evidence="1">The sequence shown here is derived from an EMBL/GenBank/DDBJ whole genome shotgun (WGS) entry which is preliminary data.</text>
</comment>
<dbReference type="NCBIfam" id="NF038038">
    <property type="entry name" value="cytoc_DsrJ"/>
    <property type="match status" value="1"/>
</dbReference>
<name>A0A1Z5HQP4_9FIRM</name>
<accession>A0A1Z5HQP4</accession>
<dbReference type="InterPro" id="IPR036280">
    <property type="entry name" value="Multihaem_cyt_sf"/>
</dbReference>
<dbReference type="EMBL" id="BDGJ01000032">
    <property type="protein sequence ID" value="GAW91758.1"/>
    <property type="molecule type" value="Genomic_DNA"/>
</dbReference>
<proteinExistence type="predicted"/>
<dbReference type="Proteomes" id="UP000197032">
    <property type="component" value="Unassembled WGS sequence"/>
</dbReference>
<dbReference type="AlphaFoldDB" id="A0A1Z5HQP4"/>
<dbReference type="SUPFAM" id="SSF48695">
    <property type="entry name" value="Multiheme cytochromes"/>
    <property type="match status" value="1"/>
</dbReference>
<organism evidence="1 2">
    <name type="scientific">Calderihabitans maritimus</name>
    <dbReference type="NCBI Taxonomy" id="1246530"/>
    <lineage>
        <taxon>Bacteria</taxon>
        <taxon>Bacillati</taxon>
        <taxon>Bacillota</taxon>
        <taxon>Clostridia</taxon>
        <taxon>Neomoorellales</taxon>
        <taxon>Calderihabitantaceae</taxon>
        <taxon>Calderihabitans</taxon>
    </lineage>
</organism>
<evidence type="ECO:0000313" key="2">
    <source>
        <dbReference type="Proteomes" id="UP000197032"/>
    </source>
</evidence>
<keyword evidence="2" id="KW-1185">Reference proteome</keyword>
<dbReference type="InterPro" id="IPR047668">
    <property type="entry name" value="DsrJ"/>
</dbReference>
<protein>
    <submittedName>
        <fullName evidence="1">Cytochrome c family protein</fullName>
    </submittedName>
</protein>